<name>H1FZ66_SULGG</name>
<organism evidence="2 3">
    <name type="scientific">Sulfurimonas gotlandica (strain DSM 19862 / JCM 16533 / GD1)</name>
    <dbReference type="NCBI Taxonomy" id="929558"/>
    <lineage>
        <taxon>Bacteria</taxon>
        <taxon>Pseudomonadati</taxon>
        <taxon>Campylobacterota</taxon>
        <taxon>Epsilonproteobacteria</taxon>
        <taxon>Campylobacterales</taxon>
        <taxon>Sulfurimonadaceae</taxon>
        <taxon>Sulfurimonas</taxon>
    </lineage>
</organism>
<evidence type="ECO:0000313" key="3">
    <source>
        <dbReference type="Proteomes" id="UP000006431"/>
    </source>
</evidence>
<evidence type="ECO:0008006" key="4">
    <source>
        <dbReference type="Google" id="ProtNLM"/>
    </source>
</evidence>
<dbReference type="EMBL" id="AFRZ01000001">
    <property type="protein sequence ID" value="EHP30950.1"/>
    <property type="molecule type" value="Genomic_DNA"/>
</dbReference>
<dbReference type="Proteomes" id="UP000006431">
    <property type="component" value="Unassembled WGS sequence"/>
</dbReference>
<dbReference type="HOGENOM" id="CLU_092436_0_0_7"/>
<dbReference type="OrthoDB" id="5343727at2"/>
<dbReference type="AlphaFoldDB" id="H1FZ66"/>
<reference evidence="2 3" key="1">
    <citation type="journal article" date="2012" name="Proc. Natl. Acad. Sci. U.S.A.">
        <title>Genome and physiology of a model Epsilonproteobacterium responsible for sulfide detoxification in marine oxygen depletion zones.</title>
        <authorList>
            <person name="Grote J."/>
            <person name="Schott T."/>
            <person name="Bruckner C.G."/>
            <person name="Glockner F.O."/>
            <person name="Jost G."/>
            <person name="Teeling H."/>
            <person name="Labrenz M."/>
            <person name="Jurgens K."/>
        </authorList>
    </citation>
    <scope>NUCLEOTIDE SEQUENCE [LARGE SCALE GENOMIC DNA]</scope>
    <source>
        <strain evidence="2 3">GD1</strain>
    </source>
</reference>
<proteinExistence type="predicted"/>
<gene>
    <name evidence="2" type="ORF">SMGD1_2427</name>
</gene>
<dbReference type="RefSeq" id="WP_008341447.1">
    <property type="nucleotide sequence ID" value="NZ_AFRZ01000001.1"/>
</dbReference>
<protein>
    <recommendedName>
        <fullName evidence="4">HlyD family secretion protein</fullName>
    </recommendedName>
</protein>
<keyword evidence="1" id="KW-0175">Coiled coil</keyword>
<evidence type="ECO:0000313" key="2">
    <source>
        <dbReference type="EMBL" id="EHP30950.1"/>
    </source>
</evidence>
<comment type="caution">
    <text evidence="2">The sequence shown here is derived from an EMBL/GenBank/DDBJ whole genome shotgun (WGS) entry which is preliminary data.</text>
</comment>
<accession>H1FZ66</accession>
<dbReference type="STRING" id="929558.SMGD1_2427"/>
<feature type="coiled-coil region" evidence="1">
    <location>
        <begin position="89"/>
        <end position="158"/>
    </location>
</feature>
<keyword evidence="3" id="KW-1185">Reference proteome</keyword>
<evidence type="ECO:0000256" key="1">
    <source>
        <dbReference type="SAM" id="Coils"/>
    </source>
</evidence>
<sequence length="265" mass="30460">MKILTILILTFTLSFAKVYYSKVEPYELRDISSNVSGLVVSIDENMIGKKLTSKAYIRIDSELDAKELVFIKEKLEYLREIVKVNHDVLVNIEKSLVRKRENYKRIEDLKFKSSVEKDKEYYDLVSSENLYLSTQKEIQNLKVQITDLKLREAHLQRSIEDKYLSDKDFVLYEISVKVGQVVGISTPLAKVADISKAILTIYLDEPDVADAKSKVIYINGNKTSYKISRALNIADSKNISKYMAQIIIDSPELFSKLVTIELKDK</sequence>
<dbReference type="eggNOG" id="COG0845">
    <property type="taxonomic scope" value="Bacteria"/>
</dbReference>
<dbReference type="PATRIC" id="fig|929558.5.peg.2417"/>